<keyword evidence="3" id="KW-1185">Reference proteome</keyword>
<dbReference type="PANTHER" id="PTHR31973">
    <property type="entry name" value="POLYPROTEIN, PUTATIVE-RELATED"/>
    <property type="match status" value="1"/>
</dbReference>
<name>A0AAD8WVC4_LOLMU</name>
<organism evidence="2 3">
    <name type="scientific">Lolium multiflorum</name>
    <name type="common">Italian ryegrass</name>
    <name type="synonym">Lolium perenne subsp. multiflorum</name>
    <dbReference type="NCBI Taxonomy" id="4521"/>
    <lineage>
        <taxon>Eukaryota</taxon>
        <taxon>Viridiplantae</taxon>
        <taxon>Streptophyta</taxon>
        <taxon>Embryophyta</taxon>
        <taxon>Tracheophyta</taxon>
        <taxon>Spermatophyta</taxon>
        <taxon>Magnoliopsida</taxon>
        <taxon>Liliopsida</taxon>
        <taxon>Poales</taxon>
        <taxon>Poaceae</taxon>
        <taxon>BOP clade</taxon>
        <taxon>Pooideae</taxon>
        <taxon>Poodae</taxon>
        <taxon>Poeae</taxon>
        <taxon>Poeae Chloroplast Group 2 (Poeae type)</taxon>
        <taxon>Loliodinae</taxon>
        <taxon>Loliinae</taxon>
        <taxon>Lolium</taxon>
    </lineage>
</organism>
<evidence type="ECO:0000313" key="3">
    <source>
        <dbReference type="Proteomes" id="UP001231189"/>
    </source>
</evidence>
<proteinExistence type="predicted"/>
<comment type="caution">
    <text evidence="2">The sequence shown here is derived from an EMBL/GenBank/DDBJ whole genome shotgun (WGS) entry which is preliminary data.</text>
</comment>
<dbReference type="AlphaFoldDB" id="A0AAD8WVC4"/>
<gene>
    <name evidence="2" type="ORF">QYE76_043200</name>
</gene>
<protein>
    <recommendedName>
        <fullName evidence="4">Transposase</fullName>
    </recommendedName>
</protein>
<evidence type="ECO:0000256" key="1">
    <source>
        <dbReference type="SAM" id="MobiDB-lite"/>
    </source>
</evidence>
<feature type="region of interest" description="Disordered" evidence="1">
    <location>
        <begin position="100"/>
        <end position="135"/>
    </location>
</feature>
<sequence length="478" mass="53850">MSYPEIRGHFKEILVAGGEDDQKAEVCRYYWLLPGRELSNGLSLLHDDSSCNQMEKSTVGYTVAHIFVDDEHRSEVEEIDEMHTYYTSLKCGKRSSTVKKKGKEKVQKDSDEGESSDSDYIPGDDSSSEDDDEVSEINNRYKDVKNKMKAGLLEHLDDVLIDCARVGTEKLVGDEDVSDNTSYIDSSEFDDSFDEAVSDEQIVMRPSRYRRFKKTEAKPEFSLGMKFRSKQEFRHAMIRDVKVGDGQGWVIISDQQKGILNAVKNWAPMAEHRNCAWHIYANWRKTYKKKEFQKKFWKCAKAPSVVLFNLAVAKLKQATRGGRAVLKTDPHHWSRAYFRLGSNCDSVDNNMCESFNKWIVDARFFPVISMFEAIRRKVMVRIQEQRNKSDGWPGPICPNINKKLNTYIKLSENCSAICNGEDKYEGTGVAALAGVSDVCGGRTSSGMAALAGARRWWSGSPGEEAGGTNGVQGVPIIG</sequence>
<accession>A0AAD8WVC4</accession>
<reference evidence="2" key="1">
    <citation type="submission" date="2023-07" db="EMBL/GenBank/DDBJ databases">
        <title>A chromosome-level genome assembly of Lolium multiflorum.</title>
        <authorList>
            <person name="Chen Y."/>
            <person name="Copetti D."/>
            <person name="Kolliker R."/>
            <person name="Studer B."/>
        </authorList>
    </citation>
    <scope>NUCLEOTIDE SEQUENCE</scope>
    <source>
        <strain evidence="2">02402/16</strain>
        <tissue evidence="2">Leaf</tissue>
    </source>
</reference>
<evidence type="ECO:0000313" key="2">
    <source>
        <dbReference type="EMBL" id="KAK1682352.1"/>
    </source>
</evidence>
<evidence type="ECO:0008006" key="4">
    <source>
        <dbReference type="Google" id="ProtNLM"/>
    </source>
</evidence>
<feature type="compositionally biased region" description="Acidic residues" evidence="1">
    <location>
        <begin position="126"/>
        <end position="135"/>
    </location>
</feature>
<dbReference type="EMBL" id="JAUUTY010000002">
    <property type="protein sequence ID" value="KAK1682352.1"/>
    <property type="molecule type" value="Genomic_DNA"/>
</dbReference>
<dbReference type="PANTHER" id="PTHR31973:SF187">
    <property type="entry name" value="MUTATOR TRANSPOSASE MUDRA PROTEIN"/>
    <property type="match status" value="1"/>
</dbReference>
<dbReference type="Proteomes" id="UP001231189">
    <property type="component" value="Unassembled WGS sequence"/>
</dbReference>